<evidence type="ECO:0000313" key="2">
    <source>
        <dbReference type="EMBL" id="PLW55290.1"/>
    </source>
</evidence>
<keyword evidence="3" id="KW-1185">Reference proteome</keyword>
<protein>
    <submittedName>
        <fullName evidence="2">Uncharacterized protein</fullName>
    </submittedName>
</protein>
<comment type="caution">
    <text evidence="2">The sequence shown here is derived from an EMBL/GenBank/DDBJ whole genome shotgun (WGS) entry which is preliminary data.</text>
</comment>
<proteinExistence type="predicted"/>
<feature type="compositionally biased region" description="Low complexity" evidence="1">
    <location>
        <begin position="310"/>
        <end position="321"/>
    </location>
</feature>
<name>A0A2N5VZ83_9BASI</name>
<dbReference type="Proteomes" id="UP000235388">
    <property type="component" value="Unassembled WGS sequence"/>
</dbReference>
<dbReference type="EMBL" id="PGCJ01000034">
    <property type="protein sequence ID" value="PLW55290.1"/>
    <property type="molecule type" value="Genomic_DNA"/>
</dbReference>
<gene>
    <name evidence="2" type="ORF">PCANC_10546</name>
</gene>
<evidence type="ECO:0000256" key="1">
    <source>
        <dbReference type="SAM" id="MobiDB-lite"/>
    </source>
</evidence>
<sequence>MTLTWKPLGTAQVDHPPTPLQPTWALQWFQLAWASTDPSIFPVHSTTNTQPTPAVAKQAPRRRARRTADEVAQHVADMALKRLRKAHKKAAVARKKEVAKLAKDLLKALEAARTVAAQFIWSEAASLELVGFVKTMKDNHCKSKKAPGFVKFPKYFLDYHKNKEQFTLLASLDNECLQHCIGESGSAGLFAVLVDCGMSNEIWNALLLPNSNNSAANAEGLEELHQGNLNLTMDDPDDTAPELESDADALPPIIDFDAPLVPRLSRQVPPQRGWPRALQPLQIVVKQYLQTPQPQLPPAQVQQLQLPIPRDQVQQQQPQTKEAPKKDSLSQQIELNWQILESQERKSKRRAVQRDSNQQYKCKQAAQWHKEEQGDAKRVCKEGKDCADANQAAQEKFQRLFEMAMLTVLASFAKGNDQPPHCQKIWLGWLHPSLYWMRPSNSNLGARHQVNC</sequence>
<reference evidence="2 3" key="1">
    <citation type="submission" date="2017-11" db="EMBL/GenBank/DDBJ databases">
        <title>De novo assembly and phasing of dikaryotic genomes from two isolates of Puccinia coronata f. sp. avenae, the causal agent of oat crown rust.</title>
        <authorList>
            <person name="Miller M.E."/>
            <person name="Zhang Y."/>
            <person name="Omidvar V."/>
            <person name="Sperschneider J."/>
            <person name="Schwessinger B."/>
            <person name="Raley C."/>
            <person name="Palmer J.M."/>
            <person name="Garnica D."/>
            <person name="Upadhyaya N."/>
            <person name="Rathjen J."/>
            <person name="Taylor J.M."/>
            <person name="Park R.F."/>
            <person name="Dodds P.N."/>
            <person name="Hirsch C.D."/>
            <person name="Kianian S.F."/>
            <person name="Figueroa M."/>
        </authorList>
    </citation>
    <scope>NUCLEOTIDE SEQUENCE [LARGE SCALE GENOMIC DNA]</scope>
    <source>
        <strain evidence="2">12NC29</strain>
    </source>
</reference>
<evidence type="ECO:0000313" key="3">
    <source>
        <dbReference type="Proteomes" id="UP000235388"/>
    </source>
</evidence>
<organism evidence="2 3">
    <name type="scientific">Puccinia coronata f. sp. avenae</name>
    <dbReference type="NCBI Taxonomy" id="200324"/>
    <lineage>
        <taxon>Eukaryota</taxon>
        <taxon>Fungi</taxon>
        <taxon>Dikarya</taxon>
        <taxon>Basidiomycota</taxon>
        <taxon>Pucciniomycotina</taxon>
        <taxon>Pucciniomycetes</taxon>
        <taxon>Pucciniales</taxon>
        <taxon>Pucciniaceae</taxon>
        <taxon>Puccinia</taxon>
    </lineage>
</organism>
<feature type="region of interest" description="Disordered" evidence="1">
    <location>
        <begin position="310"/>
        <end position="330"/>
    </location>
</feature>
<dbReference type="AlphaFoldDB" id="A0A2N5VZ83"/>
<accession>A0A2N5VZ83</accession>